<feature type="chain" id="PRO_5020422877" evidence="2">
    <location>
        <begin position="17"/>
        <end position="409"/>
    </location>
</feature>
<sequence length="409" mass="42582">MLKLLALLLLCPRILALPAGTSPSSDVYTDPDVKDLSAFFIPTGDESTTPGMKEHQQATQGQSATINPAALMMQPQIRPQTPPQQMPGSPGNGGSPGGSPPSTPGANPGYSYSSSEEACDASDTEMPDAPPVSGSSSAPASSLSPPPQPSSPSLSPPPPSSPPQSSSPSLSPPPSSSSSSSTSSPAPPPSTARRPATNNGVRKNCRKPKQPARSQATNQQLLSQATQGAPSSSTATGSSRPPSGAFTAPRRDINPKSTLTTFLPDFLGPGAAQAGRTYGFLAVPHTTIGTPTWCMGQTNSYFFTLQPGQEATGKLYNFALTRDAMAKTLGTPKKGFGLARDKLVDKFWYLQQIHYVYELGEVGDGELVAAMSRVVGMRDKCRAVLDMVLNGAQARGRPGTELETVRSNT</sequence>
<keyword evidence="2" id="KW-0732">Signal</keyword>
<feature type="signal peptide" evidence="2">
    <location>
        <begin position="1"/>
        <end position="16"/>
    </location>
</feature>
<name>A0A4U7BET6_9PEZI</name>
<feature type="compositionally biased region" description="Low complexity" evidence="1">
    <location>
        <begin position="131"/>
        <end position="143"/>
    </location>
</feature>
<reference evidence="3 4" key="1">
    <citation type="submission" date="2018-02" db="EMBL/GenBank/DDBJ databases">
        <title>Draft genome sequences of Elsinoe sp., causing black scab on jojoba.</title>
        <authorList>
            <person name="Stodart B."/>
            <person name="Jeffress S."/>
            <person name="Ash G."/>
            <person name="Arun Chinnappa K."/>
        </authorList>
    </citation>
    <scope>NUCLEOTIDE SEQUENCE [LARGE SCALE GENOMIC DNA]</scope>
    <source>
        <strain evidence="3 4">Hillstone_2</strain>
    </source>
</reference>
<feature type="region of interest" description="Disordered" evidence="1">
    <location>
        <begin position="78"/>
        <end position="257"/>
    </location>
</feature>
<organism evidence="3 4">
    <name type="scientific">Elsinoe australis</name>
    <dbReference type="NCBI Taxonomy" id="40998"/>
    <lineage>
        <taxon>Eukaryota</taxon>
        <taxon>Fungi</taxon>
        <taxon>Dikarya</taxon>
        <taxon>Ascomycota</taxon>
        <taxon>Pezizomycotina</taxon>
        <taxon>Dothideomycetes</taxon>
        <taxon>Dothideomycetidae</taxon>
        <taxon>Myriangiales</taxon>
        <taxon>Elsinoaceae</taxon>
        <taxon>Elsinoe</taxon>
    </lineage>
</organism>
<evidence type="ECO:0000313" key="4">
    <source>
        <dbReference type="Proteomes" id="UP000308133"/>
    </source>
</evidence>
<comment type="caution">
    <text evidence="3">The sequence shown here is derived from an EMBL/GenBank/DDBJ whole genome shotgun (WGS) entry which is preliminary data.</text>
</comment>
<accession>A0A4U7BET6</accession>
<feature type="compositionally biased region" description="Acidic residues" evidence="1">
    <location>
        <begin position="117"/>
        <end position="126"/>
    </location>
</feature>
<dbReference type="Proteomes" id="UP000308133">
    <property type="component" value="Unassembled WGS sequence"/>
</dbReference>
<evidence type="ECO:0000256" key="2">
    <source>
        <dbReference type="SAM" id="SignalP"/>
    </source>
</evidence>
<evidence type="ECO:0000313" key="3">
    <source>
        <dbReference type="EMBL" id="TKX27636.1"/>
    </source>
</evidence>
<protein>
    <submittedName>
        <fullName evidence="3">Uncharacterized protein</fullName>
    </submittedName>
</protein>
<gene>
    <name evidence="3" type="ORF">C1H76_0060</name>
</gene>
<dbReference type="AlphaFoldDB" id="A0A4U7BET6"/>
<proteinExistence type="predicted"/>
<feature type="compositionally biased region" description="Polar residues" evidence="1">
    <location>
        <begin position="212"/>
        <end position="222"/>
    </location>
</feature>
<dbReference type="EMBL" id="PTQR01000002">
    <property type="protein sequence ID" value="TKX27636.1"/>
    <property type="molecule type" value="Genomic_DNA"/>
</dbReference>
<feature type="compositionally biased region" description="Low complexity" evidence="1">
    <location>
        <begin position="223"/>
        <end position="244"/>
    </location>
</feature>
<feature type="compositionally biased region" description="Pro residues" evidence="1">
    <location>
        <begin position="144"/>
        <end position="162"/>
    </location>
</feature>
<feature type="region of interest" description="Disordered" evidence="1">
    <location>
        <begin position="41"/>
        <end position="62"/>
    </location>
</feature>
<evidence type="ECO:0000256" key="1">
    <source>
        <dbReference type="SAM" id="MobiDB-lite"/>
    </source>
</evidence>